<reference evidence="3" key="1">
    <citation type="submission" date="2016-10" db="EMBL/GenBank/DDBJ databases">
        <authorList>
            <person name="Varghese N."/>
            <person name="Submissions S."/>
        </authorList>
    </citation>
    <scope>NUCLEOTIDE SEQUENCE [LARGE SCALE GENOMIC DNA]</scope>
    <source>
        <strain evidence="3">CGMCC 1.6963</strain>
    </source>
</reference>
<feature type="transmembrane region" description="Helical" evidence="1">
    <location>
        <begin position="21"/>
        <end position="43"/>
    </location>
</feature>
<dbReference type="OrthoDB" id="123261at2"/>
<evidence type="ECO:0008006" key="4">
    <source>
        <dbReference type="Google" id="ProtNLM"/>
    </source>
</evidence>
<dbReference type="STRING" id="587636.SAMN05216199_1045"/>
<sequence length="103" mass="11712">MVNPEYDDVDHDTVPPANKGLLVAAGVLLALPMIALAWVGSYARVEPKLGGFPFFIWYQFLWVFLCSAATYTAYKLVLKARPHRPMLGWRDAETRRRDEESGR</sequence>
<dbReference type="EMBL" id="FOHB01000001">
    <property type="protein sequence ID" value="SER73937.1"/>
    <property type="molecule type" value="Genomic_DNA"/>
</dbReference>
<dbReference type="Proteomes" id="UP000199019">
    <property type="component" value="Unassembled WGS sequence"/>
</dbReference>
<proteinExistence type="predicted"/>
<accession>A0A1H9RMU5</accession>
<name>A0A1H9RMU5_9MICO</name>
<organism evidence="2 3">
    <name type="scientific">Pedococcus cremeus</name>
    <dbReference type="NCBI Taxonomy" id="587636"/>
    <lineage>
        <taxon>Bacteria</taxon>
        <taxon>Bacillati</taxon>
        <taxon>Actinomycetota</taxon>
        <taxon>Actinomycetes</taxon>
        <taxon>Micrococcales</taxon>
        <taxon>Intrasporangiaceae</taxon>
        <taxon>Pedococcus</taxon>
    </lineage>
</organism>
<keyword evidence="3" id="KW-1185">Reference proteome</keyword>
<dbReference type="InterPro" id="IPR021741">
    <property type="entry name" value="DUF3311"/>
</dbReference>
<evidence type="ECO:0000313" key="2">
    <source>
        <dbReference type="EMBL" id="SER73937.1"/>
    </source>
</evidence>
<keyword evidence="1" id="KW-1133">Transmembrane helix</keyword>
<keyword evidence="1" id="KW-0812">Transmembrane</keyword>
<dbReference type="RefSeq" id="WP_091755889.1">
    <property type="nucleotide sequence ID" value="NZ_FOHB01000001.1"/>
</dbReference>
<feature type="transmembrane region" description="Helical" evidence="1">
    <location>
        <begin position="55"/>
        <end position="74"/>
    </location>
</feature>
<dbReference type="AlphaFoldDB" id="A0A1H9RMU5"/>
<evidence type="ECO:0000313" key="3">
    <source>
        <dbReference type="Proteomes" id="UP000199019"/>
    </source>
</evidence>
<dbReference type="Pfam" id="PF11755">
    <property type="entry name" value="DUF3311"/>
    <property type="match status" value="1"/>
</dbReference>
<gene>
    <name evidence="2" type="ORF">SAMN05216199_1045</name>
</gene>
<keyword evidence="1" id="KW-0472">Membrane</keyword>
<protein>
    <recommendedName>
        <fullName evidence="4">DUF3311 domain-containing protein</fullName>
    </recommendedName>
</protein>
<evidence type="ECO:0000256" key="1">
    <source>
        <dbReference type="SAM" id="Phobius"/>
    </source>
</evidence>